<evidence type="ECO:0000256" key="4">
    <source>
        <dbReference type="ARBA" id="ARBA00022759"/>
    </source>
</evidence>
<dbReference type="HOGENOM" id="CLU_587640_0_0_9"/>
<dbReference type="InterPro" id="IPR035437">
    <property type="entry name" value="SNase_OB-fold_sf"/>
</dbReference>
<keyword evidence="4 11" id="KW-0255">Endonuclease</keyword>
<evidence type="ECO:0000256" key="3">
    <source>
        <dbReference type="ARBA" id="ARBA00022722"/>
    </source>
</evidence>
<evidence type="ECO:0000313" key="11">
    <source>
        <dbReference type="EMBL" id="CEA00823.1"/>
    </source>
</evidence>
<feature type="compositionally biased region" description="Basic and acidic residues" evidence="8">
    <location>
        <begin position="453"/>
        <end position="465"/>
    </location>
</feature>
<accession>A0A078M0C1</accession>
<dbReference type="PANTHER" id="PTHR12302:SF3">
    <property type="entry name" value="SERINE_THREONINE-PROTEIN KINASE 31"/>
    <property type="match status" value="1"/>
</dbReference>
<dbReference type="SMART" id="SM00318">
    <property type="entry name" value="SNc"/>
    <property type="match status" value="1"/>
</dbReference>
<dbReference type="Gene3D" id="2.40.50.90">
    <property type="match status" value="1"/>
</dbReference>
<dbReference type="OrthoDB" id="4376109at2"/>
<dbReference type="EMBL" id="CCSE01000001">
    <property type="protein sequence ID" value="CEA00823.1"/>
    <property type="molecule type" value="Genomic_DNA"/>
</dbReference>
<feature type="region of interest" description="Disordered" evidence="8">
    <location>
        <begin position="162"/>
        <end position="246"/>
    </location>
</feature>
<dbReference type="Pfam" id="PF00565">
    <property type="entry name" value="SNase"/>
    <property type="match status" value="1"/>
</dbReference>
<evidence type="ECO:0000256" key="2">
    <source>
        <dbReference type="ARBA" id="ARBA00016676"/>
    </source>
</evidence>
<reference evidence="11 12" key="1">
    <citation type="submission" date="2014-07" db="EMBL/GenBank/DDBJ databases">
        <authorList>
            <person name="Urmite Genomes Urmite Genomes"/>
        </authorList>
    </citation>
    <scope>NUCLEOTIDE SEQUENCE [LARGE SCALE GENOMIC DNA]</scope>
    <source>
        <strain evidence="11 12">13MG44_air</strain>
    </source>
</reference>
<dbReference type="GO" id="GO:1990599">
    <property type="term" value="F:3' overhang single-stranded DNA endodeoxyribonuclease activity"/>
    <property type="evidence" value="ECO:0007669"/>
    <property type="project" value="UniProtKB-EC"/>
</dbReference>
<dbReference type="InterPro" id="IPR016071">
    <property type="entry name" value="Staphylococal_nuclease_OB-fold"/>
</dbReference>
<gene>
    <name evidence="11" type="primary">yokF</name>
    <name evidence="11" type="ORF">BN1048_01098</name>
</gene>
<feature type="region of interest" description="Disordered" evidence="8">
    <location>
        <begin position="446"/>
        <end position="465"/>
    </location>
</feature>
<evidence type="ECO:0000256" key="5">
    <source>
        <dbReference type="ARBA" id="ARBA00022801"/>
    </source>
</evidence>
<evidence type="ECO:0000256" key="8">
    <source>
        <dbReference type="SAM" id="MobiDB-lite"/>
    </source>
</evidence>
<keyword evidence="9" id="KW-0472">Membrane</keyword>
<feature type="transmembrane region" description="Helical" evidence="9">
    <location>
        <begin position="69"/>
        <end position="90"/>
    </location>
</feature>
<dbReference type="Pfam" id="PF05901">
    <property type="entry name" value="Excalibur"/>
    <property type="match status" value="1"/>
</dbReference>
<feature type="transmembrane region" description="Helical" evidence="9">
    <location>
        <begin position="6"/>
        <end position="24"/>
    </location>
</feature>
<dbReference type="SUPFAM" id="SSF50199">
    <property type="entry name" value="Staphylococcal nuclease"/>
    <property type="match status" value="1"/>
</dbReference>
<evidence type="ECO:0000313" key="12">
    <source>
        <dbReference type="Proteomes" id="UP000044136"/>
    </source>
</evidence>
<dbReference type="eggNOG" id="COG1525">
    <property type="taxonomic scope" value="Bacteria"/>
</dbReference>
<sequence length="465" mass="52195">MSIIFGFLIFIATIATAILYGVAMHGHWNDKGDGKALWKPVFVLLAVSGILMINRALTVEGATINEAFLILWVMVSIGMFISMASSRFYNLKYKEKGKFSKISRTAFIIGFILFLLFAFTMPGTNVEENAAAKVESAAEETAKNITEENDEAELALEKKQLAAEKEKEEKAADRKAEEEKAQAEKEAEEKAEREAAEQREQEEKLAAEKAAKEKAEREQLEKEQAAKETAEKEQREKEEKEAEEKLAARTENLTAVELYRVVDGDTVHVIDKDNNLLKLRLLLIDTPETVHPNKPVEPFGPEASARMTELMSSAEVLHIEYDEGAETDHYDRHLVYLYADGVSVHEVLLAEGLARVGYIYEQQRYLLDFREKEQYAKDNRLGIWSIPGYVNEGGEGFNSEKEEAAVETIPETTVDQGSSGEDSAASYNFANCKELRAVFPDGVAGDHPAYQPKMDRDKDNWACEN</sequence>
<dbReference type="PANTHER" id="PTHR12302">
    <property type="entry name" value="EBNA2 BINDING PROTEIN P100"/>
    <property type="match status" value="1"/>
</dbReference>
<keyword evidence="9" id="KW-0812">Transmembrane</keyword>
<name>A0A078M0C1_9STAP</name>
<dbReference type="EC" id="3.1.31.1" evidence="1"/>
<dbReference type="InterPro" id="IPR008613">
    <property type="entry name" value="Excalibur_Ca-bd_domain"/>
</dbReference>
<dbReference type="AlphaFoldDB" id="A0A078M0C1"/>
<dbReference type="Proteomes" id="UP000044136">
    <property type="component" value="Unassembled WGS sequence"/>
</dbReference>
<dbReference type="InterPro" id="IPR002071">
    <property type="entry name" value="Thermonucl_AS"/>
</dbReference>
<dbReference type="STRING" id="1461582.BN1048_01098"/>
<evidence type="ECO:0000259" key="10">
    <source>
        <dbReference type="PROSITE" id="PS50830"/>
    </source>
</evidence>
<evidence type="ECO:0000256" key="9">
    <source>
        <dbReference type="SAM" id="Phobius"/>
    </source>
</evidence>
<keyword evidence="3" id="KW-0540">Nuclease</keyword>
<keyword evidence="5" id="KW-0378">Hydrolase</keyword>
<feature type="transmembrane region" description="Helical" evidence="9">
    <location>
        <begin position="36"/>
        <end position="57"/>
    </location>
</feature>
<keyword evidence="9" id="KW-1133">Transmembrane helix</keyword>
<dbReference type="RefSeq" id="WP_052108827.1">
    <property type="nucleotide sequence ID" value="NZ_CCSE01000001.1"/>
</dbReference>
<protein>
    <recommendedName>
        <fullName evidence="2">Thermonuclease</fullName>
        <ecNumber evidence="1">3.1.31.1</ecNumber>
    </recommendedName>
    <alternativeName>
        <fullName evidence="7">Micrococcal nuclease</fullName>
    </alternativeName>
    <alternativeName>
        <fullName evidence="6">Staphylococcal nuclease</fullName>
    </alternativeName>
</protein>
<proteinExistence type="predicted"/>
<keyword evidence="12" id="KW-1185">Reference proteome</keyword>
<evidence type="ECO:0000256" key="6">
    <source>
        <dbReference type="ARBA" id="ARBA00030535"/>
    </source>
</evidence>
<dbReference type="GO" id="GO:0003676">
    <property type="term" value="F:nucleic acid binding"/>
    <property type="evidence" value="ECO:0007669"/>
    <property type="project" value="InterPro"/>
</dbReference>
<dbReference type="PROSITE" id="PS01123">
    <property type="entry name" value="TNASE_1"/>
    <property type="match status" value="1"/>
</dbReference>
<organism evidence="11 12">
    <name type="scientific">Jeotgalicoccus saudimassiliensis</name>
    <dbReference type="NCBI Taxonomy" id="1461582"/>
    <lineage>
        <taxon>Bacteria</taxon>
        <taxon>Bacillati</taxon>
        <taxon>Bacillota</taxon>
        <taxon>Bacilli</taxon>
        <taxon>Bacillales</taxon>
        <taxon>Staphylococcaceae</taxon>
        <taxon>Jeotgalicoccus</taxon>
    </lineage>
</organism>
<evidence type="ECO:0000256" key="1">
    <source>
        <dbReference type="ARBA" id="ARBA00011942"/>
    </source>
</evidence>
<feature type="transmembrane region" description="Helical" evidence="9">
    <location>
        <begin position="102"/>
        <end position="121"/>
    </location>
</feature>
<dbReference type="PROSITE" id="PS50830">
    <property type="entry name" value="TNASE_3"/>
    <property type="match status" value="1"/>
</dbReference>
<evidence type="ECO:0000256" key="7">
    <source>
        <dbReference type="ARBA" id="ARBA00031238"/>
    </source>
</evidence>
<feature type="domain" description="TNase-like" evidence="10">
    <location>
        <begin position="252"/>
        <end position="386"/>
    </location>
</feature>
<dbReference type="SMART" id="SM00894">
    <property type="entry name" value="Excalibur"/>
    <property type="match status" value="1"/>
</dbReference>